<gene>
    <name evidence="1" type="ORF">MPSYJ_28800</name>
</gene>
<name>A0A7I7MDG0_9MYCO</name>
<accession>A0A7I7MDG0</accession>
<organism evidence="1 2">
    <name type="scientific">Mycolicibacterium psychrotolerans</name>
    <dbReference type="NCBI Taxonomy" id="216929"/>
    <lineage>
        <taxon>Bacteria</taxon>
        <taxon>Bacillati</taxon>
        <taxon>Actinomycetota</taxon>
        <taxon>Actinomycetes</taxon>
        <taxon>Mycobacteriales</taxon>
        <taxon>Mycobacteriaceae</taxon>
        <taxon>Mycolicibacterium</taxon>
    </lineage>
</organism>
<sequence length="113" mass="12545">MSLLSRATDVVTVFPEEAVTDSDGNTKTRASAVGIVAKAVVQPMVQFVGSEKAEIGFETEERLRLRLVGWQGGELGAQSQVEWQGRRYSIHGEPRRYGGSRRTAHVIYQLVRK</sequence>
<proteinExistence type="predicted"/>
<dbReference type="EMBL" id="AP022574">
    <property type="protein sequence ID" value="BBX69419.1"/>
    <property type="molecule type" value="Genomic_DNA"/>
</dbReference>
<reference evidence="1 2" key="1">
    <citation type="journal article" date="2019" name="Emerg. Microbes Infect.">
        <title>Comprehensive subspecies identification of 175 nontuberculous mycobacteria species based on 7547 genomic profiles.</title>
        <authorList>
            <person name="Matsumoto Y."/>
            <person name="Kinjo T."/>
            <person name="Motooka D."/>
            <person name="Nabeya D."/>
            <person name="Jung N."/>
            <person name="Uechi K."/>
            <person name="Horii T."/>
            <person name="Iida T."/>
            <person name="Fujita J."/>
            <person name="Nakamura S."/>
        </authorList>
    </citation>
    <scope>NUCLEOTIDE SEQUENCE [LARGE SCALE GENOMIC DNA]</scope>
    <source>
        <strain evidence="1 2">JCM 13323</strain>
    </source>
</reference>
<evidence type="ECO:0000313" key="2">
    <source>
        <dbReference type="Proteomes" id="UP000466514"/>
    </source>
</evidence>
<evidence type="ECO:0008006" key="3">
    <source>
        <dbReference type="Google" id="ProtNLM"/>
    </source>
</evidence>
<dbReference type="AlphaFoldDB" id="A0A7I7MDG0"/>
<keyword evidence="2" id="KW-1185">Reference proteome</keyword>
<evidence type="ECO:0000313" key="1">
    <source>
        <dbReference type="EMBL" id="BBX69419.1"/>
    </source>
</evidence>
<dbReference type="KEGG" id="mpsc:MPSYJ_28800"/>
<protein>
    <recommendedName>
        <fullName evidence="3">Head-to-tail stopper</fullName>
    </recommendedName>
</protein>
<dbReference type="RefSeq" id="WP_163722912.1">
    <property type="nucleotide sequence ID" value="NZ_AP022574.1"/>
</dbReference>
<dbReference type="Proteomes" id="UP000466514">
    <property type="component" value="Chromosome"/>
</dbReference>